<organism evidence="4 5">
    <name type="scientific">Ruixingdingia sedimenti</name>
    <dbReference type="NCBI Taxonomy" id="3073604"/>
    <lineage>
        <taxon>Bacteria</taxon>
        <taxon>Pseudomonadati</taxon>
        <taxon>Pseudomonadota</taxon>
        <taxon>Alphaproteobacteria</taxon>
        <taxon>Rhodobacterales</taxon>
        <taxon>Paracoccaceae</taxon>
        <taxon>Ruixingdingia</taxon>
    </lineage>
</organism>
<dbReference type="InterPro" id="IPR029045">
    <property type="entry name" value="ClpP/crotonase-like_dom_sf"/>
</dbReference>
<dbReference type="PANTHER" id="PTHR11941:SF169">
    <property type="entry name" value="(7AS)-7A-METHYL-1,5-DIOXO-2,3,5,6,7,7A-HEXAHYDRO-1H-INDENE-CARBOXYL-COA HYDROLASE"/>
    <property type="match status" value="1"/>
</dbReference>
<evidence type="ECO:0000313" key="5">
    <source>
        <dbReference type="Proteomes" id="UP001247754"/>
    </source>
</evidence>
<dbReference type="CDD" id="cd06558">
    <property type="entry name" value="crotonase-like"/>
    <property type="match status" value="1"/>
</dbReference>
<sequence length="264" mass="29166">MSYQDILVEQVESWLEIQIDRPEKLNSLRETTASEILDAMAAAEHDRAIRAVILKGSEKAFCTGIDTSEFTIADNEYFDFYRLRRRSRKVNRLFRDLPDYTKPVITVVEGFALGGGLELALVGDIIVAGEKARLGLPEIRLGLMPGGGGTQTLPRLIGKPLAKELMWTGRRITAAEAHQMRLVNHVTPAGAALDKGREIARTIAANAPLSVMLTKGVIDRGIDMSLADGFAAEGDASFMLYFTRDRQEGLGAFREKREPQFKGE</sequence>
<proteinExistence type="inferred from homology"/>
<reference evidence="4 5" key="1">
    <citation type="submission" date="2023-09" db="EMBL/GenBank/DDBJ databases">
        <title>Xinfangfangia sedmenti sp. nov., isolated the sedment.</title>
        <authorList>
            <person name="Xu L."/>
        </authorList>
    </citation>
    <scope>NUCLEOTIDE SEQUENCE [LARGE SCALE GENOMIC DNA]</scope>
    <source>
        <strain evidence="4 5">LG-4</strain>
    </source>
</reference>
<gene>
    <name evidence="4" type="ORF">RGD00_04035</name>
</gene>
<dbReference type="InterPro" id="IPR001753">
    <property type="entry name" value="Enoyl-CoA_hydra/iso"/>
</dbReference>
<dbReference type="PANTHER" id="PTHR11941">
    <property type="entry name" value="ENOYL-COA HYDRATASE-RELATED"/>
    <property type="match status" value="1"/>
</dbReference>
<keyword evidence="3" id="KW-0456">Lyase</keyword>
<keyword evidence="5" id="KW-1185">Reference proteome</keyword>
<dbReference type="SUPFAM" id="SSF52096">
    <property type="entry name" value="ClpP/crotonase"/>
    <property type="match status" value="1"/>
</dbReference>
<dbReference type="InterPro" id="IPR014748">
    <property type="entry name" value="Enoyl-CoA_hydra_C"/>
</dbReference>
<dbReference type="Proteomes" id="UP001247754">
    <property type="component" value="Unassembled WGS sequence"/>
</dbReference>
<dbReference type="RefSeq" id="WP_310456008.1">
    <property type="nucleotide sequence ID" value="NZ_JAVKPH010000003.1"/>
</dbReference>
<protein>
    <submittedName>
        <fullName evidence="4">Enoyl-CoA hydratase-related protein</fullName>
    </submittedName>
</protein>
<evidence type="ECO:0000313" key="4">
    <source>
        <dbReference type="EMBL" id="MDR5651759.1"/>
    </source>
</evidence>
<accession>A0ABU1F5P5</accession>
<evidence type="ECO:0000256" key="2">
    <source>
        <dbReference type="ARBA" id="ARBA00023098"/>
    </source>
</evidence>
<name>A0ABU1F5P5_9RHOB</name>
<comment type="caution">
    <text evidence="4">The sequence shown here is derived from an EMBL/GenBank/DDBJ whole genome shotgun (WGS) entry which is preliminary data.</text>
</comment>
<dbReference type="Gene3D" id="3.90.226.10">
    <property type="entry name" value="2-enoyl-CoA Hydratase, Chain A, domain 1"/>
    <property type="match status" value="1"/>
</dbReference>
<comment type="similarity">
    <text evidence="1">Belongs to the enoyl-CoA hydratase/isomerase family.</text>
</comment>
<evidence type="ECO:0000256" key="1">
    <source>
        <dbReference type="ARBA" id="ARBA00005254"/>
    </source>
</evidence>
<keyword evidence="2" id="KW-0443">Lipid metabolism</keyword>
<dbReference type="Gene3D" id="1.10.12.10">
    <property type="entry name" value="Lyase 2-enoyl-coa Hydratase, Chain A, domain 2"/>
    <property type="match status" value="1"/>
</dbReference>
<dbReference type="Pfam" id="PF00378">
    <property type="entry name" value="ECH_1"/>
    <property type="match status" value="1"/>
</dbReference>
<dbReference type="EMBL" id="JAVKPH010000003">
    <property type="protein sequence ID" value="MDR5651759.1"/>
    <property type="molecule type" value="Genomic_DNA"/>
</dbReference>
<evidence type="ECO:0000256" key="3">
    <source>
        <dbReference type="ARBA" id="ARBA00023239"/>
    </source>
</evidence>